<evidence type="ECO:0000259" key="3">
    <source>
        <dbReference type="SMART" id="SM00703"/>
    </source>
</evidence>
<dbReference type="Pfam" id="PF20146">
    <property type="entry name" value="NRF"/>
    <property type="match status" value="3"/>
</dbReference>
<feature type="transmembrane region" description="Helical" evidence="1">
    <location>
        <begin position="344"/>
        <end position="364"/>
    </location>
</feature>
<feature type="transmembrane region" description="Helical" evidence="1">
    <location>
        <begin position="2477"/>
        <end position="2498"/>
    </location>
</feature>
<dbReference type="InterPro" id="IPR002656">
    <property type="entry name" value="Acyl_transf_3_dom"/>
</dbReference>
<organism evidence="4 5">
    <name type="scientific">Tribolium castaneum</name>
    <name type="common">Red flour beetle</name>
    <dbReference type="NCBI Taxonomy" id="7070"/>
    <lineage>
        <taxon>Eukaryota</taxon>
        <taxon>Metazoa</taxon>
        <taxon>Ecdysozoa</taxon>
        <taxon>Arthropoda</taxon>
        <taxon>Hexapoda</taxon>
        <taxon>Insecta</taxon>
        <taxon>Pterygota</taxon>
        <taxon>Neoptera</taxon>
        <taxon>Endopterygota</taxon>
        <taxon>Coleoptera</taxon>
        <taxon>Polyphaga</taxon>
        <taxon>Cucujiformia</taxon>
        <taxon>Tenebrionidae</taxon>
        <taxon>Tenebrionidae incertae sedis</taxon>
        <taxon>Tribolium</taxon>
    </lineage>
</organism>
<dbReference type="SMART" id="SM00703">
    <property type="entry name" value="NRF"/>
    <property type="match status" value="3"/>
</dbReference>
<evidence type="ECO:0000313" key="4">
    <source>
        <dbReference type="EMBL" id="KYB25126.1"/>
    </source>
</evidence>
<feature type="transmembrane region" description="Helical" evidence="1">
    <location>
        <begin position="1206"/>
        <end position="1227"/>
    </location>
</feature>
<gene>
    <name evidence="4" type="primary">AUGUSTUS-3.0.2_31342</name>
    <name evidence="4" type="ORF">TcasGA2_TC031342</name>
</gene>
<feature type="domain" description="Nose resistant-to-fluoxetine protein N-terminal" evidence="3">
    <location>
        <begin position="990"/>
        <end position="1131"/>
    </location>
</feature>
<feature type="signal peptide" evidence="2">
    <location>
        <begin position="1"/>
        <end position="24"/>
    </location>
</feature>
<dbReference type="eggNOG" id="KOG3700">
    <property type="taxonomic scope" value="Eukaryota"/>
</dbReference>
<evidence type="ECO:0000256" key="2">
    <source>
        <dbReference type="SAM" id="SignalP"/>
    </source>
</evidence>
<feature type="transmembrane region" description="Helical" evidence="1">
    <location>
        <begin position="2257"/>
        <end position="2278"/>
    </location>
</feature>
<evidence type="ECO:0000313" key="5">
    <source>
        <dbReference type="Proteomes" id="UP000007266"/>
    </source>
</evidence>
<feature type="transmembrane region" description="Helical" evidence="1">
    <location>
        <begin position="1939"/>
        <end position="1959"/>
    </location>
</feature>
<feature type="transmembrane region" description="Helical" evidence="1">
    <location>
        <begin position="1876"/>
        <end position="1894"/>
    </location>
</feature>
<feature type="transmembrane region" description="Helical" evidence="1">
    <location>
        <begin position="2435"/>
        <end position="2457"/>
    </location>
</feature>
<accession>A0A139WB38</accession>
<feature type="transmembrane region" description="Helical" evidence="1">
    <location>
        <begin position="2116"/>
        <end position="2138"/>
    </location>
</feature>
<dbReference type="GO" id="GO:0016747">
    <property type="term" value="F:acyltransferase activity, transferring groups other than amino-acyl groups"/>
    <property type="evidence" value="ECO:0007669"/>
    <property type="project" value="InterPro"/>
</dbReference>
<feature type="transmembrane region" description="Helical" evidence="1">
    <location>
        <begin position="2200"/>
        <end position="2217"/>
    </location>
</feature>
<feature type="transmembrane region" description="Helical" evidence="1">
    <location>
        <begin position="1834"/>
        <end position="1856"/>
    </location>
</feature>
<sequence>MMCFKTKLFFILFLLNSFLCGSYTTDINDEFVNQVLNRKEIAARIKTKLGDSNEADFILIKMLDAWSKFPSGILEGKLIDLGSFDECYNIEYDNIYGKYCLGTLSFINQTEKYFKRVGANNFKPPPRLFLNPEPRALGQDTVGITFAACIPSSMSATEISGLLKFTDELCYSKATEPELSAGAIVTITILAIFLGIVVVQTSYGIALDYFKKEPYHELLIAFSFLNNGRKLFRSSKNSDQLLCLNGIKAISMIYLRLTPAYFITGLIHIYLLNHFGNGPLWKSVNTTLVESCKNNWWSSLLYITNYVQEGTCLPQAWYLQVDMQLFVLSPIILIPLLRWPKIGLSALGFLIIAGCVSPFVIGYVKHFHPLALSNKNGIDFNYYYYAATYARFGPYVIGMLAGYFLYKIKTNKIKVHLKAWQVITLWLVFITGLVACVWAGYPLNKATEEDRWGNSMFLAFNRPAWAVAVVGVIFLCVSGYGRPIDKFLSWSVFQFLTKLSYSMYLIHFTVIIVRYAVSRNNIKFSNLGMRLSINPEPRASSGINMGLIFGACIPSTMSAAEIPGHLKFADEMCYSKATEPELSTGAIVTIIILAIFLCIVIVSTSYDIALNYFKKEPYHELLIAFSFLYNGRKLFRSSKNSDQLLCLNGIKALSMIYLRLTPAYFIMGLIHIYLLNQFGNGPMWKAVDISLVQTCKDSWWSSLLYITNYVQDGTCLPQAWYLQVDMQLFILSPLILIPLFKWPKIGLSALGFLIIAGCVSPFVIGYVKHFKPMIFSNEDILEFSYDYYGATYARFGPYVIGMLAGYFLYKIKTNKLKVYLKWWQVVTLWLVFITGLVACVWAGYPLNVAKEEDRWGNAMFFAFDRSAWAVAVVGVIFLCVSGYGRLIDTFLSWPVFQFLTKLSYSMYLIHFTVISVRYAVSKNNIKFSNIAILHAFWGDFMFTLGLSLIMCLTFESPIIIIEKYLFHRSPKAKNTKDIYNDFFNELVNRKELVAQIKTKLGDSEEAGFALIKMLDAWSKLPSGIMDGNLIDLGSFDECYGIEYNNIYGKYCLGIIQFNPQTEKYFKVFGIASRKPRPRLLLNPEPRLMGLGDDYTGLHFAACVPSTMSAAEIPGLFKYTEDFCYSKATEPELSARAIVTITILAIFLCLVLVSTSYDIALNYFKKEPYHELLIAFSFLHNGRKLFRSSKNSDQLLCLNGIKAMSMMWVITGHEFSNVMFAPLSNFFVLQEWLNDPANMFIMGATVSVDTFFVVGGLVTVYTFLKSMDKGAKFNVLLFYFHRYLRLTPAYFIMALIHLFLLNHFGNGPLWKVVDVELVDSCETGWWSSLLYINNYVQKGTCVPQTWYLQVDMQLFVLSPLILIPLYKWPKIGLSILGFLIIGGCVSPFVIGYVKHINAGMLNNEDTEKFMTYYYAATYARFGPYVIGMLAGYFLYKIKTNKIRIHLKSWHVITLWLVFITGLVACVWAGYPLNVATEEDRWGSSLYLAFNRPAWAVAVVGVIFLCVSGYGTPIDKFLSWSVFQFLTKLSYSMYLVHICVISIRTSLLRNNIKFSSFAILHVFWGDFMITLGLSLILCLTFESPIIIIEKYLFHRSEKTKASKQKVLCVSDTAKIYDEFVNSIVNNTKKLTTRIKSELGDSDEAIKMLDAWSKIPSGLLEGHFIDLGSFDECYGIDYNNIYGKYCLGKLKPSSENEKYFKIFGYNASKPQPRLTLHPQPRLVGLGAEYAGIHFAACVPSSVPAAEITGIFTYTEDFCYSKATKPEMSAGGIVTITILAIFLCLIVVSTSYDIALNYFKKEPYHELFIAFSFLHNGRKLFRSSKNQDQLLCLNGIKALRATVSVDTFFVVGGLVTVYTFMKSMDKGAKFNIVLFYVHRYLRLTPIYVILSLIHLFLLDHFGNGPLWKVVDLVLVDTCQEGWWSSFLYITNYVQKGACLPQTWYLSVDMQLFVLSPLILIPLYKWPKIGLGNLGFLIIAGCIVPFALGYATGLNGTMVNQKNEDFSNIYYIQTYARFGPYVIGMLVGYYLYKIKKADLKIQLRWWLVVVLWLVILTGLVACVYAGFPLTITTDEDKWGNSMYLGFNRPAWAVAVSGAIVLCVSGYGGPIDKFLSLPVFQFLTKLSYSMYLVHYSVITVRYAVLRNNVKFSHLSLMHAFWGDFMITLGLSLVFCLAFESPIIILEKYLFHKDTAKKTTKYLRLTPVYFIVGLIHVFLLDYIGNGPLWKIVDLKLVDNCRKRWWTSLLFISNYVQNEVCLPQAWYLSVDMQLFVLSPLVLIPLLKKPKIGLSFLTLLTIAGCLVPFVIGFVNNLGGTMINQQNDDYINLFYKQTYARFGPYVIGMLAGYYIYKVKKNEIKIRLRWWLVLVCWMVLVALLVACVYDGYPLTVAKEKEIWSNSLYLALNKPLWAVAVATVIFLCVSGYGGPIDTFLSLPIFQFLTKLSYSMYLVHYSVIVVRYAILRNNEKFSNLTLMHVFWGDFMFTLGLSLILCLTFESPIIILEKYLFQARGKPKRNTVKQ</sequence>
<dbReference type="InParanoid" id="A0A139WB38"/>
<evidence type="ECO:0000256" key="1">
    <source>
        <dbReference type="SAM" id="Phobius"/>
    </source>
</evidence>
<feature type="transmembrane region" description="Helical" evidence="1">
    <location>
        <begin position="253"/>
        <end position="272"/>
    </location>
</feature>
<dbReference type="STRING" id="7070.A0A139WB38"/>
<dbReference type="Proteomes" id="UP000007266">
    <property type="component" value="Linkage group 10"/>
</dbReference>
<feature type="transmembrane region" description="Helical" evidence="1">
    <location>
        <begin position="1239"/>
        <end position="1262"/>
    </location>
</feature>
<keyword evidence="5" id="KW-1185">Reference proteome</keyword>
<feature type="domain" description="Nose resistant-to-fluoxetine protein N-terminal" evidence="3">
    <location>
        <begin position="41"/>
        <end position="181"/>
    </location>
</feature>
<feature type="transmembrane region" description="Helical" evidence="1">
    <location>
        <begin position="2084"/>
        <end position="2104"/>
    </location>
</feature>
<keyword evidence="1" id="KW-0812">Transmembrane</keyword>
<dbReference type="InterPro" id="IPR006621">
    <property type="entry name" value="Nose-resist-to-fluoxetine_N"/>
</dbReference>
<feature type="transmembrane region" description="Helical" evidence="1">
    <location>
        <begin position="179"/>
        <end position="199"/>
    </location>
</feature>
<reference evidence="4 5" key="1">
    <citation type="journal article" date="2008" name="Nature">
        <title>The genome of the model beetle and pest Tribolium castaneum.</title>
        <authorList>
            <consortium name="Tribolium Genome Sequencing Consortium"/>
            <person name="Richards S."/>
            <person name="Gibbs R.A."/>
            <person name="Weinstock G.M."/>
            <person name="Brown S.J."/>
            <person name="Denell R."/>
            <person name="Beeman R.W."/>
            <person name="Gibbs R."/>
            <person name="Beeman R.W."/>
            <person name="Brown S.J."/>
            <person name="Bucher G."/>
            <person name="Friedrich M."/>
            <person name="Grimmelikhuijzen C.J."/>
            <person name="Klingler M."/>
            <person name="Lorenzen M."/>
            <person name="Richards S."/>
            <person name="Roth S."/>
            <person name="Schroder R."/>
            <person name="Tautz D."/>
            <person name="Zdobnov E.M."/>
            <person name="Muzny D."/>
            <person name="Gibbs R.A."/>
            <person name="Weinstock G.M."/>
            <person name="Attaway T."/>
            <person name="Bell S."/>
            <person name="Buhay C.J."/>
            <person name="Chandrabose M.N."/>
            <person name="Chavez D."/>
            <person name="Clerk-Blankenburg K.P."/>
            <person name="Cree A."/>
            <person name="Dao M."/>
            <person name="Davis C."/>
            <person name="Chacko J."/>
            <person name="Dinh H."/>
            <person name="Dugan-Rocha S."/>
            <person name="Fowler G."/>
            <person name="Garner T.T."/>
            <person name="Garnes J."/>
            <person name="Gnirke A."/>
            <person name="Hawes A."/>
            <person name="Hernandez J."/>
            <person name="Hines S."/>
            <person name="Holder M."/>
            <person name="Hume J."/>
            <person name="Jhangiani S.N."/>
            <person name="Joshi V."/>
            <person name="Khan Z.M."/>
            <person name="Jackson L."/>
            <person name="Kovar C."/>
            <person name="Kowis A."/>
            <person name="Lee S."/>
            <person name="Lewis L.R."/>
            <person name="Margolis J."/>
            <person name="Morgan M."/>
            <person name="Nazareth L.V."/>
            <person name="Nguyen N."/>
            <person name="Okwuonu G."/>
            <person name="Parker D."/>
            <person name="Richards S."/>
            <person name="Ruiz S.J."/>
            <person name="Santibanez J."/>
            <person name="Savard J."/>
            <person name="Scherer S.E."/>
            <person name="Schneider B."/>
            <person name="Sodergren E."/>
            <person name="Tautz D."/>
            <person name="Vattahil S."/>
            <person name="Villasana D."/>
            <person name="White C.S."/>
            <person name="Wright R."/>
            <person name="Park Y."/>
            <person name="Beeman R.W."/>
            <person name="Lord J."/>
            <person name="Oppert B."/>
            <person name="Lorenzen M."/>
            <person name="Brown S."/>
            <person name="Wang L."/>
            <person name="Savard J."/>
            <person name="Tautz D."/>
            <person name="Richards S."/>
            <person name="Weinstock G."/>
            <person name="Gibbs R.A."/>
            <person name="Liu Y."/>
            <person name="Worley K."/>
            <person name="Weinstock G."/>
            <person name="Elsik C.G."/>
            <person name="Reese J.T."/>
            <person name="Elhaik E."/>
            <person name="Landan G."/>
            <person name="Graur D."/>
            <person name="Arensburger P."/>
            <person name="Atkinson P."/>
            <person name="Beeman R.W."/>
            <person name="Beidler J."/>
            <person name="Brown S.J."/>
            <person name="Demuth J.P."/>
            <person name="Drury D.W."/>
            <person name="Du Y.Z."/>
            <person name="Fujiwara H."/>
            <person name="Lorenzen M."/>
            <person name="Maselli V."/>
            <person name="Osanai M."/>
            <person name="Park Y."/>
            <person name="Robertson H.M."/>
            <person name="Tu Z."/>
            <person name="Wang J.J."/>
            <person name="Wang S."/>
            <person name="Richards S."/>
            <person name="Song H."/>
            <person name="Zhang L."/>
            <person name="Sodergren E."/>
            <person name="Werner D."/>
            <person name="Stanke M."/>
            <person name="Morgenstern B."/>
            <person name="Solovyev V."/>
            <person name="Kosarev P."/>
            <person name="Brown G."/>
            <person name="Chen H.C."/>
            <person name="Ermolaeva O."/>
            <person name="Hlavina W."/>
            <person name="Kapustin Y."/>
            <person name="Kiryutin B."/>
            <person name="Kitts P."/>
            <person name="Maglott D."/>
            <person name="Pruitt K."/>
            <person name="Sapojnikov V."/>
            <person name="Souvorov A."/>
            <person name="Mackey A.J."/>
            <person name="Waterhouse R.M."/>
            <person name="Wyder S."/>
            <person name="Zdobnov E.M."/>
            <person name="Zdobnov E.M."/>
            <person name="Wyder S."/>
            <person name="Kriventseva E.V."/>
            <person name="Kadowaki T."/>
            <person name="Bork P."/>
            <person name="Aranda M."/>
            <person name="Bao R."/>
            <person name="Beermann A."/>
            <person name="Berns N."/>
            <person name="Bolognesi R."/>
            <person name="Bonneton F."/>
            <person name="Bopp D."/>
            <person name="Brown S.J."/>
            <person name="Bucher G."/>
            <person name="Butts T."/>
            <person name="Chaumot A."/>
            <person name="Denell R.E."/>
            <person name="Ferrier D.E."/>
            <person name="Friedrich M."/>
            <person name="Gordon C.M."/>
            <person name="Jindra M."/>
            <person name="Klingler M."/>
            <person name="Lan Q."/>
            <person name="Lattorff H.M."/>
            <person name="Laudet V."/>
            <person name="von Levetsow C."/>
            <person name="Liu Z."/>
            <person name="Lutz R."/>
            <person name="Lynch J.A."/>
            <person name="da Fonseca R.N."/>
            <person name="Posnien N."/>
            <person name="Reuter R."/>
            <person name="Roth S."/>
            <person name="Savard J."/>
            <person name="Schinko J.B."/>
            <person name="Schmitt C."/>
            <person name="Schoppmeier M."/>
            <person name="Schroder R."/>
            <person name="Shippy T.D."/>
            <person name="Simonnet F."/>
            <person name="Marques-Souza H."/>
            <person name="Tautz D."/>
            <person name="Tomoyasu Y."/>
            <person name="Trauner J."/>
            <person name="Van der Zee M."/>
            <person name="Vervoort M."/>
            <person name="Wittkopp N."/>
            <person name="Wimmer E.A."/>
            <person name="Yang X."/>
            <person name="Jones A.K."/>
            <person name="Sattelle D.B."/>
            <person name="Ebert P.R."/>
            <person name="Nelson D."/>
            <person name="Scott J.G."/>
            <person name="Beeman R.W."/>
            <person name="Muthukrishnan S."/>
            <person name="Kramer K.J."/>
            <person name="Arakane Y."/>
            <person name="Beeman R.W."/>
            <person name="Zhu Q."/>
            <person name="Hogenkamp D."/>
            <person name="Dixit R."/>
            <person name="Oppert B."/>
            <person name="Jiang H."/>
            <person name="Zou Z."/>
            <person name="Marshall J."/>
            <person name="Elpidina E."/>
            <person name="Vinokurov K."/>
            <person name="Oppert C."/>
            <person name="Zou Z."/>
            <person name="Evans J."/>
            <person name="Lu Z."/>
            <person name="Zhao P."/>
            <person name="Sumathipala N."/>
            <person name="Altincicek B."/>
            <person name="Vilcinskas A."/>
            <person name="Williams M."/>
            <person name="Hultmark D."/>
            <person name="Hetru C."/>
            <person name="Jiang H."/>
            <person name="Grimmelikhuijzen C.J."/>
            <person name="Hauser F."/>
            <person name="Cazzamali G."/>
            <person name="Williamson M."/>
            <person name="Park Y."/>
            <person name="Li B."/>
            <person name="Tanaka Y."/>
            <person name="Predel R."/>
            <person name="Neupert S."/>
            <person name="Schachtner J."/>
            <person name="Verleyen P."/>
            <person name="Raible F."/>
            <person name="Bork P."/>
            <person name="Friedrich M."/>
            <person name="Walden K.K."/>
            <person name="Robertson H.M."/>
            <person name="Angeli S."/>
            <person name="Foret S."/>
            <person name="Bucher G."/>
            <person name="Schuetz S."/>
            <person name="Maleszka R."/>
            <person name="Wimmer E.A."/>
            <person name="Beeman R.W."/>
            <person name="Lorenzen M."/>
            <person name="Tomoyasu Y."/>
            <person name="Miller S.C."/>
            <person name="Grossmann D."/>
            <person name="Bucher G."/>
        </authorList>
    </citation>
    <scope>NUCLEOTIDE SEQUENCE [LARGE SCALE GENOMIC DNA]</scope>
    <source>
        <strain evidence="4 5">Georgia GA2</strain>
    </source>
</reference>
<dbReference type="Pfam" id="PF01757">
    <property type="entry name" value="Acyl_transf_3"/>
    <property type="match status" value="5"/>
</dbReference>
<keyword evidence="2" id="KW-0732">Signal</keyword>
<feature type="transmembrane region" description="Helical" evidence="1">
    <location>
        <begin position="582"/>
        <end position="606"/>
    </location>
</feature>
<feature type="transmembrane region" description="Helical" evidence="1">
    <location>
        <begin position="463"/>
        <end position="481"/>
    </location>
</feature>
<feature type="transmembrane region" description="Helical" evidence="1">
    <location>
        <begin position="2285"/>
        <end position="2308"/>
    </location>
</feature>
<reference evidence="4 5" key="2">
    <citation type="journal article" date="2010" name="Nucleic Acids Res.">
        <title>BeetleBase in 2010: revisions to provide comprehensive genomic information for Tribolium castaneum.</title>
        <authorList>
            <person name="Kim H.S."/>
            <person name="Murphy T."/>
            <person name="Xia J."/>
            <person name="Caragea D."/>
            <person name="Park Y."/>
            <person name="Beeman R.W."/>
            <person name="Lorenzen M.D."/>
            <person name="Butcher S."/>
            <person name="Manak J.R."/>
            <person name="Brown S.J."/>
        </authorList>
    </citation>
    <scope>GENOME REANNOTATION</scope>
    <source>
        <strain evidence="4 5">Georgia GA2</strain>
    </source>
</reference>
<feature type="transmembrane region" description="Helical" evidence="1">
    <location>
        <begin position="2403"/>
        <end position="2423"/>
    </location>
</feature>
<feature type="transmembrane region" description="Helical" evidence="1">
    <location>
        <begin position="1448"/>
        <end position="1471"/>
    </location>
</feature>
<name>A0A139WB38_TRICA</name>
<feature type="transmembrane region" description="Helical" evidence="1">
    <location>
        <begin position="2158"/>
        <end position="2179"/>
    </location>
</feature>
<feature type="transmembrane region" description="Helical" evidence="1">
    <location>
        <begin position="1412"/>
        <end position="1436"/>
    </location>
</feature>
<feature type="transmembrane region" description="Helical" evidence="1">
    <location>
        <begin position="866"/>
        <end position="886"/>
    </location>
</feature>
<feature type="transmembrane region" description="Helical" evidence="1">
    <location>
        <begin position="2005"/>
        <end position="2027"/>
    </location>
</feature>
<feature type="transmembrane region" description="Helical" evidence="1">
    <location>
        <begin position="898"/>
        <end position="920"/>
    </location>
</feature>
<feature type="transmembrane region" description="Helical" evidence="1">
    <location>
        <begin position="1136"/>
        <end position="1156"/>
    </location>
</feature>
<feature type="transmembrane region" description="Helical" evidence="1">
    <location>
        <begin position="1491"/>
        <end position="1511"/>
    </location>
</feature>
<feature type="transmembrane region" description="Helical" evidence="1">
    <location>
        <begin position="1282"/>
        <end position="1300"/>
    </location>
</feature>
<proteinExistence type="predicted"/>
<feature type="transmembrane region" description="Helical" evidence="1">
    <location>
        <begin position="501"/>
        <end position="522"/>
    </location>
</feature>
<feature type="transmembrane region" description="Helical" evidence="1">
    <location>
        <begin position="747"/>
        <end position="767"/>
    </location>
</feature>
<feature type="transmembrane region" description="Helical" evidence="1">
    <location>
        <begin position="2328"/>
        <end position="2346"/>
    </location>
</feature>
<feature type="transmembrane region" description="Helical" evidence="1">
    <location>
        <begin position="940"/>
        <end position="961"/>
    </location>
</feature>
<feature type="transmembrane region" description="Helical" evidence="1">
    <location>
        <begin position="656"/>
        <end position="675"/>
    </location>
</feature>
<feature type="chain" id="PRO_5007299630" description="Nose resistant-to-fluoxetine protein N-terminal domain-containing protein" evidence="2">
    <location>
        <begin position="25"/>
        <end position="2516"/>
    </location>
</feature>
<keyword evidence="1" id="KW-0472">Membrane</keyword>
<feature type="transmembrane region" description="Helical" evidence="1">
    <location>
        <begin position="1372"/>
        <end position="1392"/>
    </location>
</feature>
<feature type="transmembrane region" description="Helical" evidence="1">
    <location>
        <begin position="384"/>
        <end position="406"/>
    </location>
</feature>
<feature type="transmembrane region" description="Helical" evidence="1">
    <location>
        <begin position="1766"/>
        <end position="1788"/>
    </location>
</feature>
<dbReference type="PANTHER" id="PTHR11161:SF0">
    <property type="entry name" value="O-ACYLTRANSFERASE LIKE PROTEIN"/>
    <property type="match status" value="1"/>
</dbReference>
<feature type="transmembrane region" description="Helical" evidence="1">
    <location>
        <begin position="787"/>
        <end position="809"/>
    </location>
</feature>
<keyword evidence="1" id="KW-1133">Transmembrane helix</keyword>
<protein>
    <recommendedName>
        <fullName evidence="3">Nose resistant-to-fluoxetine protein N-terminal domain-containing protein</fullName>
    </recommendedName>
</protein>
<feature type="transmembrane region" description="Helical" evidence="1">
    <location>
        <begin position="418"/>
        <end position="443"/>
    </location>
</feature>
<feature type="transmembrane region" description="Helical" evidence="1">
    <location>
        <begin position="1966"/>
        <end position="1985"/>
    </location>
</feature>
<feature type="transmembrane region" description="Helical" evidence="1">
    <location>
        <begin position="821"/>
        <end position="846"/>
    </location>
</feature>
<feature type="transmembrane region" description="Helical" evidence="1">
    <location>
        <begin position="2039"/>
        <end position="2064"/>
    </location>
</feature>
<feature type="transmembrane region" description="Helical" evidence="1">
    <location>
        <begin position="317"/>
        <end position="337"/>
    </location>
</feature>
<feature type="domain" description="Nose resistant-to-fluoxetine protein N-terminal" evidence="3">
    <location>
        <begin position="1624"/>
        <end position="1763"/>
    </location>
</feature>
<dbReference type="PANTHER" id="PTHR11161">
    <property type="entry name" value="O-ACYLTRANSFERASE"/>
    <property type="match status" value="1"/>
</dbReference>
<feature type="transmembrane region" description="Helical" evidence="1">
    <location>
        <begin position="2358"/>
        <end position="2383"/>
    </location>
</feature>
<feature type="transmembrane region" description="Helical" evidence="1">
    <location>
        <begin position="1523"/>
        <end position="1545"/>
    </location>
</feature>
<dbReference type="EMBL" id="KQ971375">
    <property type="protein sequence ID" value="KYB25126.1"/>
    <property type="molecule type" value="Genomic_DNA"/>
</dbReference>
<feature type="transmembrane region" description="Helical" evidence="1">
    <location>
        <begin position="720"/>
        <end position="740"/>
    </location>
</feature>
<feature type="transmembrane region" description="Helical" evidence="1">
    <location>
        <begin position="1565"/>
        <end position="1586"/>
    </location>
</feature>
<dbReference type="InterPro" id="IPR052728">
    <property type="entry name" value="O2_lipid_transport_reg"/>
</dbReference>
<dbReference type="OMA" id="CVWAGYP"/>